<feature type="region of interest" description="Disordered" evidence="1">
    <location>
        <begin position="223"/>
        <end position="248"/>
    </location>
</feature>
<evidence type="ECO:0000313" key="3">
    <source>
        <dbReference type="EMBL" id="ORY02575.1"/>
    </source>
</evidence>
<dbReference type="Proteomes" id="UP000193144">
    <property type="component" value="Unassembled WGS sequence"/>
</dbReference>
<organism evidence="3 4">
    <name type="scientific">Clohesyomyces aquaticus</name>
    <dbReference type="NCBI Taxonomy" id="1231657"/>
    <lineage>
        <taxon>Eukaryota</taxon>
        <taxon>Fungi</taxon>
        <taxon>Dikarya</taxon>
        <taxon>Ascomycota</taxon>
        <taxon>Pezizomycotina</taxon>
        <taxon>Dothideomycetes</taxon>
        <taxon>Pleosporomycetidae</taxon>
        <taxon>Pleosporales</taxon>
        <taxon>Lindgomycetaceae</taxon>
        <taxon>Clohesyomyces</taxon>
    </lineage>
</organism>
<sequence>MKFTTSTILLAGAIAATATAEDVSYTKTYQLKVGSSTNTDIKGKFLATKEIAATTDNNPLGVWGTDRVARDPYQYKFTPSSQDSRFYTLKGALRISHLMTYGTDVAMGLYDILDGVNVTPKQGEVVLHDKFLALDGLLRVGSDFNVSGTPHGGAGSFRACKGDSVNDYQIYWYDGLSPLPIKNCEGISLEFVEAQASPSPTATGFLTGVTAPTATGTGGPFLTGVTAPTGTGNATSTAKPTQPAQGAGSKVAMGSGLMSLVLGALSFAL</sequence>
<dbReference type="EMBL" id="MCFA01000156">
    <property type="protein sequence ID" value="ORY02575.1"/>
    <property type="molecule type" value="Genomic_DNA"/>
</dbReference>
<name>A0A1Y1YYC7_9PLEO</name>
<feature type="compositionally biased region" description="Polar residues" evidence="1">
    <location>
        <begin position="226"/>
        <end position="244"/>
    </location>
</feature>
<feature type="chain" id="PRO_5012960152" evidence="2">
    <location>
        <begin position="21"/>
        <end position="269"/>
    </location>
</feature>
<reference evidence="3 4" key="1">
    <citation type="submission" date="2016-07" db="EMBL/GenBank/DDBJ databases">
        <title>Pervasive Adenine N6-methylation of Active Genes in Fungi.</title>
        <authorList>
            <consortium name="DOE Joint Genome Institute"/>
            <person name="Mondo S.J."/>
            <person name="Dannebaum R.O."/>
            <person name="Kuo R.C."/>
            <person name="Labutti K."/>
            <person name="Haridas S."/>
            <person name="Kuo A."/>
            <person name="Salamov A."/>
            <person name="Ahrendt S.R."/>
            <person name="Lipzen A."/>
            <person name="Sullivan W."/>
            <person name="Andreopoulos W.B."/>
            <person name="Clum A."/>
            <person name="Lindquist E."/>
            <person name="Daum C."/>
            <person name="Ramamoorthy G.K."/>
            <person name="Gryganskyi A."/>
            <person name="Culley D."/>
            <person name="Magnuson J.K."/>
            <person name="James T.Y."/>
            <person name="O'Malley M.A."/>
            <person name="Stajich J.E."/>
            <person name="Spatafora J.W."/>
            <person name="Visel A."/>
            <person name="Grigoriev I.V."/>
        </authorList>
    </citation>
    <scope>NUCLEOTIDE SEQUENCE [LARGE SCALE GENOMIC DNA]</scope>
    <source>
        <strain evidence="3 4">CBS 115471</strain>
    </source>
</reference>
<keyword evidence="4" id="KW-1185">Reference proteome</keyword>
<gene>
    <name evidence="3" type="ORF">BCR34DRAFT_618033</name>
</gene>
<protein>
    <submittedName>
        <fullName evidence="3">Uncharacterized protein</fullName>
    </submittedName>
</protein>
<dbReference type="OrthoDB" id="3497702at2759"/>
<feature type="signal peptide" evidence="2">
    <location>
        <begin position="1"/>
        <end position="20"/>
    </location>
</feature>
<comment type="caution">
    <text evidence="3">The sequence shown here is derived from an EMBL/GenBank/DDBJ whole genome shotgun (WGS) entry which is preliminary data.</text>
</comment>
<proteinExistence type="predicted"/>
<keyword evidence="2" id="KW-0732">Signal</keyword>
<accession>A0A1Y1YYC7</accession>
<evidence type="ECO:0000256" key="2">
    <source>
        <dbReference type="SAM" id="SignalP"/>
    </source>
</evidence>
<evidence type="ECO:0000313" key="4">
    <source>
        <dbReference type="Proteomes" id="UP000193144"/>
    </source>
</evidence>
<evidence type="ECO:0000256" key="1">
    <source>
        <dbReference type="SAM" id="MobiDB-lite"/>
    </source>
</evidence>
<dbReference type="AlphaFoldDB" id="A0A1Y1YYC7"/>